<dbReference type="Proteomes" id="UP000028681">
    <property type="component" value="Chromosome"/>
</dbReference>
<accession>A0A076LMS8</accession>
<dbReference type="AlphaFoldDB" id="A0A076LMS8"/>
<dbReference type="HOGENOM" id="CLU_2568406_0_0_6"/>
<evidence type="ECO:0000313" key="2">
    <source>
        <dbReference type="Proteomes" id="UP000028681"/>
    </source>
</evidence>
<gene>
    <name evidence="1" type="ORF">ETEE_3383</name>
</gene>
<evidence type="ECO:0000313" key="1">
    <source>
        <dbReference type="EMBL" id="AIJ09805.1"/>
    </source>
</evidence>
<proteinExistence type="predicted"/>
<dbReference type="KEGG" id="ete:ETEE_3383"/>
<sequence>MFFCGYLFFFVRKLCCGNSQSRHLTIYNIYVLAIFIIDANVFEPLIEIPWIFRRACPCACNIPKQVFSRLLHRDIVSRLLM</sequence>
<organism evidence="1 2">
    <name type="scientific">Edwardsiella anguillarum ET080813</name>
    <dbReference type="NCBI Taxonomy" id="667120"/>
    <lineage>
        <taxon>Bacteria</taxon>
        <taxon>Pseudomonadati</taxon>
        <taxon>Pseudomonadota</taxon>
        <taxon>Gammaproteobacteria</taxon>
        <taxon>Enterobacterales</taxon>
        <taxon>Hafniaceae</taxon>
        <taxon>Edwardsiella</taxon>
    </lineage>
</organism>
<name>A0A076LMS8_9GAMM</name>
<dbReference type="EMBL" id="CP006664">
    <property type="protein sequence ID" value="AIJ09805.1"/>
    <property type="molecule type" value="Genomic_DNA"/>
</dbReference>
<protein>
    <submittedName>
        <fullName evidence="1">Uncharacterized protein</fullName>
    </submittedName>
</protein>
<reference evidence="1 2" key="1">
    <citation type="journal article" date="2012" name="PLoS ONE">
        <title>Edwardsiella comparative phylogenomics reveal the new intra/inter-species taxonomic relationships, virulence evolution and niche adaptation mechanisms.</title>
        <authorList>
            <person name="Yang M."/>
            <person name="Lv Y."/>
            <person name="Xiao J."/>
            <person name="Wu H."/>
            <person name="Zheng H."/>
            <person name="Liu Q."/>
            <person name="Zhang Y."/>
            <person name="Wang Q."/>
        </authorList>
    </citation>
    <scope>NUCLEOTIDE SEQUENCE [LARGE SCALE GENOMIC DNA]</scope>
    <source>
        <strain evidence="2">080813</strain>
    </source>
</reference>